<dbReference type="Pfam" id="PF07751">
    <property type="entry name" value="Abi_2"/>
    <property type="match status" value="1"/>
</dbReference>
<dbReference type="Proteomes" id="UP000054874">
    <property type="component" value="Unassembled WGS sequence"/>
</dbReference>
<organism evidence="1 2">
    <name type="scientific">Acetivibrio ethanolgignens</name>
    <dbReference type="NCBI Taxonomy" id="290052"/>
    <lineage>
        <taxon>Bacteria</taxon>
        <taxon>Bacillati</taxon>
        <taxon>Bacillota</taxon>
        <taxon>Clostridia</taxon>
        <taxon>Eubacteriales</taxon>
        <taxon>Oscillospiraceae</taxon>
        <taxon>Acetivibrio</taxon>
    </lineage>
</organism>
<gene>
    <name evidence="1" type="ORF">ASU35_05840</name>
</gene>
<sequence>MTLYLKTGKIISTEMVVVEMTSEKPSYQFWKEGFFLLNNTYDKPFKTYEQMIALMESRNIIVEDKEFAITALQNLSYYGLINAYKNTFLQIPDSDDFINGTKFEELYTLHLLDVSLNSIIFKYILYLEKALKSRISYLVSEKYGVFTDASDRSFSNPSDYLCKSNYTNSNRKRINILIGLKESIHQSRNNPSMQHYINHRNHIPAWILITNLSYGLTIEWYNILKSCDKESICNSFISSGILTIEETKEFMRKSLELTKEYRNKIAHGNRTFSALNLPQLPKKQLLTLSFNTIIEEEYNSKMGQNDVMAVLLALNILLNDQYVLRNFYEELYSLLSPYANQDTHFNTKNVFEVFGFPNDLFSRLNNLFERRFL</sequence>
<evidence type="ECO:0000313" key="2">
    <source>
        <dbReference type="Proteomes" id="UP000054874"/>
    </source>
</evidence>
<evidence type="ECO:0000313" key="1">
    <source>
        <dbReference type="EMBL" id="KSV60274.1"/>
    </source>
</evidence>
<keyword evidence="2" id="KW-1185">Reference proteome</keyword>
<reference evidence="1 2" key="1">
    <citation type="submission" date="2015-11" db="EMBL/GenBank/DDBJ databases">
        <title>Butyribacter intestini gen. nov., sp. nov., a butyric acid-producing bacterium of the family Lachnospiraceae isolated from the human faeces.</title>
        <authorList>
            <person name="Zou Y."/>
            <person name="Xue W."/>
            <person name="Luo G."/>
            <person name="Lv M."/>
        </authorList>
    </citation>
    <scope>NUCLEOTIDE SEQUENCE [LARGE SCALE GENOMIC DNA]</scope>
    <source>
        <strain evidence="1 2">ACET-33324</strain>
    </source>
</reference>
<evidence type="ECO:0008006" key="3">
    <source>
        <dbReference type="Google" id="ProtNLM"/>
    </source>
</evidence>
<protein>
    <recommendedName>
        <fullName evidence="3">CAAX protease</fullName>
    </recommendedName>
</protein>
<dbReference type="AlphaFoldDB" id="A0A0V8QI81"/>
<comment type="caution">
    <text evidence="1">The sequence shown here is derived from an EMBL/GenBank/DDBJ whole genome shotgun (WGS) entry which is preliminary data.</text>
</comment>
<accession>A0A0V8QI81</accession>
<name>A0A0V8QI81_9FIRM</name>
<proteinExistence type="predicted"/>
<dbReference type="InterPro" id="IPR011664">
    <property type="entry name" value="Abi_system_AbiD/AbiF-like"/>
</dbReference>
<dbReference type="EMBL" id="LNAM01000024">
    <property type="protein sequence ID" value="KSV60274.1"/>
    <property type="molecule type" value="Genomic_DNA"/>
</dbReference>
<dbReference type="STRING" id="290052.ASU35_05840"/>